<evidence type="ECO:0000313" key="6">
    <source>
        <dbReference type="EMBL" id="BCU05790.1"/>
    </source>
</evidence>
<sequence>MFQGPKTPRRAVLSLAAVLPAAGLAWNWPVPRLDGGDHRLVRVGLYQNAPKVYSDADGRPTGLFVELLEAMASAEGWRLSYEPCQWAECLDRLERGELDPMPDVAFSGERAQRFDFHQVSVASSWSQIYSRPELPIHTINDLAGKRVAVLQGGIQQGQAAGARVTAFLLARSVLRARRDDQQRQCLDRARHHRARRQSRARGHRRGRGVDRADRVSARARVRSIQGYLISRPLPVAEITAFLEQARSECTRVSQAVRSVPGRVPCRGRGSRRYGRRCAGRGD</sequence>
<organism evidence="6 7">
    <name type="scientific">Allochromatium tepidum</name>
    <dbReference type="NCBI Taxonomy" id="553982"/>
    <lineage>
        <taxon>Bacteria</taxon>
        <taxon>Pseudomonadati</taxon>
        <taxon>Pseudomonadota</taxon>
        <taxon>Gammaproteobacteria</taxon>
        <taxon>Chromatiales</taxon>
        <taxon>Chromatiaceae</taxon>
        <taxon>Allochromatium</taxon>
    </lineage>
</organism>
<evidence type="ECO:0000256" key="3">
    <source>
        <dbReference type="SAM" id="MobiDB-lite"/>
    </source>
</evidence>
<feature type="compositionally biased region" description="Basic residues" evidence="3">
    <location>
        <begin position="189"/>
        <end position="206"/>
    </location>
</feature>
<protein>
    <recommendedName>
        <fullName evidence="5">Solute-binding protein family 3/N-terminal domain-containing protein</fullName>
    </recommendedName>
</protein>
<proteinExistence type="inferred from homology"/>
<dbReference type="SUPFAM" id="SSF53850">
    <property type="entry name" value="Periplasmic binding protein-like II"/>
    <property type="match status" value="1"/>
</dbReference>
<dbReference type="Pfam" id="PF00497">
    <property type="entry name" value="SBP_bac_3"/>
    <property type="match status" value="1"/>
</dbReference>
<evidence type="ECO:0000256" key="1">
    <source>
        <dbReference type="ARBA" id="ARBA00010333"/>
    </source>
</evidence>
<accession>A0ABM7QJ50</accession>
<dbReference type="InterPro" id="IPR001638">
    <property type="entry name" value="Solute-binding_3/MltF_N"/>
</dbReference>
<dbReference type="EMBL" id="AP024563">
    <property type="protein sequence ID" value="BCU05790.1"/>
    <property type="molecule type" value="Genomic_DNA"/>
</dbReference>
<evidence type="ECO:0000256" key="2">
    <source>
        <dbReference type="ARBA" id="ARBA00022729"/>
    </source>
</evidence>
<evidence type="ECO:0000256" key="4">
    <source>
        <dbReference type="SAM" id="SignalP"/>
    </source>
</evidence>
<comment type="similarity">
    <text evidence="1">Belongs to the bacterial solute-binding protein 3 family.</text>
</comment>
<keyword evidence="2 4" id="KW-0732">Signal</keyword>
<name>A0ABM7QJ50_9GAMM</name>
<feature type="signal peptide" evidence="4">
    <location>
        <begin position="1"/>
        <end position="25"/>
    </location>
</feature>
<dbReference type="Proteomes" id="UP000680679">
    <property type="component" value="Chromosome"/>
</dbReference>
<evidence type="ECO:0000313" key="7">
    <source>
        <dbReference type="Proteomes" id="UP000680679"/>
    </source>
</evidence>
<dbReference type="Gene3D" id="3.40.190.10">
    <property type="entry name" value="Periplasmic binding protein-like II"/>
    <property type="match status" value="1"/>
</dbReference>
<feature type="domain" description="Solute-binding protein family 3/N-terminal" evidence="5">
    <location>
        <begin position="42"/>
        <end position="133"/>
    </location>
</feature>
<feature type="chain" id="PRO_5046804809" description="Solute-binding protein family 3/N-terminal domain-containing protein" evidence="4">
    <location>
        <begin position="26"/>
        <end position="282"/>
    </location>
</feature>
<reference evidence="6 7" key="1">
    <citation type="submission" date="2021-04" db="EMBL/GenBank/DDBJ databases">
        <title>Complete genome sequencing of Allochromatium tepidum strain NZ.</title>
        <authorList>
            <person name="Tsukatani Y."/>
            <person name="Mori H."/>
        </authorList>
    </citation>
    <scope>NUCLEOTIDE SEQUENCE [LARGE SCALE GENOMIC DNA]</scope>
    <source>
        <strain evidence="6 7">NZ</strain>
    </source>
</reference>
<dbReference type="PANTHER" id="PTHR35936">
    <property type="entry name" value="MEMBRANE-BOUND LYTIC MUREIN TRANSGLYCOSYLASE F"/>
    <property type="match status" value="1"/>
</dbReference>
<evidence type="ECO:0000259" key="5">
    <source>
        <dbReference type="Pfam" id="PF00497"/>
    </source>
</evidence>
<keyword evidence="7" id="KW-1185">Reference proteome</keyword>
<gene>
    <name evidence="6" type="ORF">Atep_04670</name>
</gene>
<feature type="region of interest" description="Disordered" evidence="3">
    <location>
        <begin position="184"/>
        <end position="213"/>
    </location>
</feature>